<organism evidence="4 5">
    <name type="scientific">Bombyx mori</name>
    <name type="common">Silk moth</name>
    <dbReference type="NCBI Taxonomy" id="7091"/>
    <lineage>
        <taxon>Eukaryota</taxon>
        <taxon>Metazoa</taxon>
        <taxon>Ecdysozoa</taxon>
        <taxon>Arthropoda</taxon>
        <taxon>Hexapoda</taxon>
        <taxon>Insecta</taxon>
        <taxon>Pterygota</taxon>
        <taxon>Neoptera</taxon>
        <taxon>Endopterygota</taxon>
        <taxon>Lepidoptera</taxon>
        <taxon>Glossata</taxon>
        <taxon>Ditrysia</taxon>
        <taxon>Bombycoidea</taxon>
        <taxon>Bombycidae</taxon>
        <taxon>Bombycinae</taxon>
        <taxon>Bombyx</taxon>
    </lineage>
</organism>
<dbReference type="InterPro" id="IPR013087">
    <property type="entry name" value="Znf_C2H2_type"/>
</dbReference>
<feature type="region of interest" description="Disordered" evidence="2">
    <location>
        <begin position="312"/>
        <end position="386"/>
    </location>
</feature>
<feature type="region of interest" description="Disordered" evidence="2">
    <location>
        <begin position="499"/>
        <end position="704"/>
    </location>
</feature>
<dbReference type="KEGG" id="bmor:101741942"/>
<dbReference type="InterPro" id="IPR036236">
    <property type="entry name" value="Znf_C2H2_sf"/>
</dbReference>
<feature type="compositionally biased region" description="Basic residues" evidence="2">
    <location>
        <begin position="1298"/>
        <end position="1307"/>
    </location>
</feature>
<feature type="region of interest" description="Disordered" evidence="2">
    <location>
        <begin position="1061"/>
        <end position="1090"/>
    </location>
</feature>
<sequence>MELPDCPPGAEGYQDTVTEVPKKIEEGNCTKAEQEFQDHLNSLKIKTEDGETRNMVERKGRDISGKWIYLCYPCGAVCSGESILQTHISGKKHKIKLAMCTAWPNSIFEEHHFLQKQSKSMVTATQRVLQKMAEEVDYHKKNLEDVEKKYEKYRKVKCHIQDIIDDVKAPLPGIEYLIEHPPEDGHSEPCYLCVLCNKQGHPRTIINHMTSYWHRVNYIQRHFHKAYELLAPYRNQQLYREGVSVVVHRFVQRVEDTYGRHRPAHIDKDEYDKNKESINTWIHRTDHFKGKELCSFEDVVDIDLIQSLRKNYENTGKRDPSPPPVSAPSKSYKRNQRVRAQSIESLSDISDEEHRPAPTRTKYRERTVSGHAKPRHEPYKGPTAAPHRSRYTWIADDKEEPVDKKSSHYKYKAALAEDQKRQAEESAEKTLRYHEKNPEKHPLYPEEWKKFWNKRYKQIQSEGKDPSKHDFKSEWIVFWTKRMKELHDEELQVRVDEIYRRMRLSPPPVKPKAAESKKRISPEKQRPPEKRRSRSPDRRPPRSRFPEVKRRSPVSRRRTPDYKRDYRRERMISDYRRSPERRRSPRPHRSRSRSRTRSRTPHRMESSGRSRSPLSCRAGAAPLRNRSPASSPAPSPAMQTVLISDDDLKPDDLSPWNSDDMESTCSMPTVRSRSSAPPARARRDPPPESREPGPAPDPQDLGPPENIVATLRLLIALEDYLGSLGPRVIDLLAEALKMEKDRPNSSEELLDRESAVVLLETAKEKLKGSVQAGLVAPAAAPAARAALLRAARTLHAADTRQRRQQEKNKSTLAAGGAGGAGGAGAAVPVAGVGQVDRAQIAAQLAAALVAQGKTDVSADELSQLVDAVVGMAEAKRRAAATADSDAAAASTSALQLLQSAYDDNEKKLEKEDPPDAMDGLSDSDLETLLKNFNELSVEEQHSLIAYLKKLEAREPQRVERLRQYVNAPVALSNQFTTPENNIVAVESDDDDYTVDEVFQSATQKVKEDQMRQEMEIVKKSLEETKSIQDDKQQDDLLKNLTSNLSSAAGLLALVQASIQSTSTVTAPQPTSDVVTSNMQPKSFGDPSEAPSKLLLPSQTPQNVTNIPPWAPEAQINTYNISEPHNYNNNQTRNMQNNTAIYPHPNQPVSHVIYNMGHNEVLRPHLNQPNINNRMMRPLPNQANINNHNMSGNNSIPSLMDLPNNMNQNNLNENYNQVVDPPVWNQQHSNIPNNREAERGVAHDYFNQANYIQSHQGQQANLNVIYEKNQHQQMHGVNAKKFRGRGRGGGRGKFGAPRGRGRGRGAPH</sequence>
<proteinExistence type="predicted"/>
<feature type="region of interest" description="Disordered" evidence="2">
    <location>
        <begin position="417"/>
        <end position="440"/>
    </location>
</feature>
<keyword evidence="1" id="KW-0175">Coiled coil</keyword>
<evidence type="ECO:0000259" key="3">
    <source>
        <dbReference type="PROSITE" id="PS00028"/>
    </source>
</evidence>
<feature type="compositionally biased region" description="Basic and acidic residues" evidence="2">
    <location>
        <begin position="352"/>
        <end position="368"/>
    </location>
</feature>
<feature type="compositionally biased region" description="Basic and acidic residues" evidence="2">
    <location>
        <begin position="558"/>
        <end position="582"/>
    </location>
</feature>
<dbReference type="EnsemblMetazoa" id="XM_012697349.3">
    <property type="protein sequence ID" value="XP_012552803.2"/>
    <property type="gene ID" value="LOC101741942"/>
</dbReference>
<reference evidence="5" key="1">
    <citation type="journal article" date="2008" name="Insect Biochem. Mol. Biol.">
        <title>The genome of a lepidopteran model insect, the silkworm Bombyx mori.</title>
        <authorList>
            <consortium name="International Silkworm Genome Consortium"/>
        </authorList>
    </citation>
    <scope>NUCLEOTIDE SEQUENCE [LARGE SCALE GENOMIC DNA]</scope>
    <source>
        <strain evidence="5">p50T</strain>
    </source>
</reference>
<dbReference type="RefSeq" id="XP_012552803.2">
    <property type="nucleotide sequence ID" value="XM_012697349.4"/>
</dbReference>
<accession>A0A8R2CA75</accession>
<dbReference type="PROSITE" id="PS00028">
    <property type="entry name" value="ZINC_FINGER_C2H2_1"/>
    <property type="match status" value="1"/>
</dbReference>
<feature type="compositionally biased region" description="Basic residues" evidence="2">
    <location>
        <begin position="1280"/>
        <end position="1289"/>
    </location>
</feature>
<feature type="compositionally biased region" description="Basic and acidic residues" evidence="2">
    <location>
        <begin position="681"/>
        <end position="691"/>
    </location>
</feature>
<evidence type="ECO:0000313" key="4">
    <source>
        <dbReference type="EnsemblMetazoa" id="XP_012552803.2"/>
    </source>
</evidence>
<feature type="coiled-coil region" evidence="1">
    <location>
        <begin position="129"/>
        <end position="156"/>
    </location>
</feature>
<dbReference type="Proteomes" id="UP000005204">
    <property type="component" value="Unassembled WGS sequence"/>
</dbReference>
<feature type="compositionally biased region" description="Polar residues" evidence="2">
    <location>
        <begin position="1061"/>
        <end position="1080"/>
    </location>
</feature>
<feature type="domain" description="C2H2-type" evidence="3">
    <location>
        <begin position="71"/>
        <end position="93"/>
    </location>
</feature>
<name>A0A8R2CA75_BOMMO</name>
<feature type="compositionally biased region" description="Basic and acidic residues" evidence="2">
    <location>
        <begin position="797"/>
        <end position="809"/>
    </location>
</feature>
<feature type="region of interest" description="Disordered" evidence="2">
    <location>
        <begin position="1280"/>
        <end position="1307"/>
    </location>
</feature>
<evidence type="ECO:0000313" key="5">
    <source>
        <dbReference type="Proteomes" id="UP000005204"/>
    </source>
</evidence>
<feature type="compositionally biased region" description="Basic and acidic residues" evidence="2">
    <location>
        <begin position="512"/>
        <end position="550"/>
    </location>
</feature>
<dbReference type="GeneID" id="101741942"/>
<keyword evidence="5" id="KW-1185">Reference proteome</keyword>
<dbReference type="Gene3D" id="3.30.160.60">
    <property type="entry name" value="Classic Zinc Finger"/>
    <property type="match status" value="1"/>
</dbReference>
<reference evidence="4" key="2">
    <citation type="submission" date="2022-06" db="UniProtKB">
        <authorList>
            <consortium name="EnsemblMetazoa"/>
        </authorList>
    </citation>
    <scope>IDENTIFICATION</scope>
    <source>
        <strain evidence="4">p50T (Dazao)</strain>
    </source>
</reference>
<evidence type="ECO:0000256" key="2">
    <source>
        <dbReference type="SAM" id="MobiDB-lite"/>
    </source>
</evidence>
<dbReference type="SUPFAM" id="SSF57667">
    <property type="entry name" value="beta-beta-alpha zinc fingers"/>
    <property type="match status" value="1"/>
</dbReference>
<protein>
    <recommendedName>
        <fullName evidence="3">C2H2-type domain-containing protein</fullName>
    </recommendedName>
</protein>
<feature type="compositionally biased region" description="Basic residues" evidence="2">
    <location>
        <begin position="583"/>
        <end position="601"/>
    </location>
</feature>
<evidence type="ECO:0000256" key="1">
    <source>
        <dbReference type="SAM" id="Coils"/>
    </source>
</evidence>
<feature type="region of interest" description="Disordered" evidence="2">
    <location>
        <begin position="797"/>
        <end position="821"/>
    </location>
</feature>